<name>A0A1G5DEU3_9BACT</name>
<comment type="function">
    <text evidence="1 8">Binds directly to 16S ribosomal RNA.</text>
</comment>
<keyword evidence="4 8" id="KW-0694">RNA-binding</keyword>
<reference evidence="9 10" key="1">
    <citation type="submission" date="2016-10" db="EMBL/GenBank/DDBJ databases">
        <authorList>
            <person name="de Groot N.N."/>
        </authorList>
    </citation>
    <scope>NUCLEOTIDE SEQUENCE [LARGE SCALE GENOMIC DNA]</scope>
    <source>
        <strain evidence="9 10">AA1</strain>
    </source>
</reference>
<dbReference type="InterPro" id="IPR002583">
    <property type="entry name" value="Ribosomal_bS20"/>
</dbReference>
<dbReference type="GO" id="GO:0015935">
    <property type="term" value="C:small ribosomal subunit"/>
    <property type="evidence" value="ECO:0007669"/>
    <property type="project" value="TreeGrafter"/>
</dbReference>
<accession>A0A1G5DEU3</accession>
<dbReference type="RefSeq" id="WP_092209877.1">
    <property type="nucleotide sequence ID" value="NZ_FMUX01000004.1"/>
</dbReference>
<proteinExistence type="inferred from homology"/>
<evidence type="ECO:0000256" key="7">
    <source>
        <dbReference type="ARBA" id="ARBA00035136"/>
    </source>
</evidence>
<gene>
    <name evidence="8" type="primary">rpsT</name>
    <name evidence="9" type="ORF">SAMN05216233_104135</name>
</gene>
<dbReference type="OrthoDB" id="9807974at2"/>
<dbReference type="PANTHER" id="PTHR33398:SF1">
    <property type="entry name" value="SMALL RIBOSOMAL SUBUNIT PROTEIN BS20C"/>
    <property type="match status" value="1"/>
</dbReference>
<dbReference type="SUPFAM" id="SSF46992">
    <property type="entry name" value="Ribosomal protein S20"/>
    <property type="match status" value="1"/>
</dbReference>
<dbReference type="FunFam" id="1.20.58.110:FF:000001">
    <property type="entry name" value="30S ribosomal protein S20"/>
    <property type="match status" value="1"/>
</dbReference>
<dbReference type="Gene3D" id="1.20.58.110">
    <property type="entry name" value="Ribosomal protein S20"/>
    <property type="match status" value="1"/>
</dbReference>
<dbReference type="GO" id="GO:0070181">
    <property type="term" value="F:small ribosomal subunit rRNA binding"/>
    <property type="evidence" value="ECO:0007669"/>
    <property type="project" value="TreeGrafter"/>
</dbReference>
<dbReference type="GO" id="GO:0006412">
    <property type="term" value="P:translation"/>
    <property type="evidence" value="ECO:0007669"/>
    <property type="project" value="UniProtKB-UniRule"/>
</dbReference>
<evidence type="ECO:0000313" key="10">
    <source>
        <dbReference type="Proteomes" id="UP000198870"/>
    </source>
</evidence>
<evidence type="ECO:0000313" key="9">
    <source>
        <dbReference type="EMBL" id="SCY12910.1"/>
    </source>
</evidence>
<dbReference type="HAMAP" id="MF_00500">
    <property type="entry name" value="Ribosomal_bS20"/>
    <property type="match status" value="1"/>
</dbReference>
<dbReference type="Pfam" id="PF01649">
    <property type="entry name" value="Ribosomal_S20p"/>
    <property type="match status" value="1"/>
</dbReference>
<dbReference type="GO" id="GO:0003735">
    <property type="term" value="F:structural constituent of ribosome"/>
    <property type="evidence" value="ECO:0007669"/>
    <property type="project" value="InterPro"/>
</dbReference>
<dbReference type="InterPro" id="IPR036510">
    <property type="entry name" value="Ribosomal_bS20_sf"/>
</dbReference>
<keyword evidence="3 8" id="KW-0699">rRNA-binding</keyword>
<evidence type="ECO:0000256" key="1">
    <source>
        <dbReference type="ARBA" id="ARBA00003134"/>
    </source>
</evidence>
<evidence type="ECO:0000256" key="8">
    <source>
        <dbReference type="HAMAP-Rule" id="MF_00500"/>
    </source>
</evidence>
<keyword evidence="6 8" id="KW-0687">Ribonucleoprotein</keyword>
<dbReference type="NCBIfam" id="TIGR00029">
    <property type="entry name" value="S20"/>
    <property type="match status" value="1"/>
</dbReference>
<evidence type="ECO:0000256" key="4">
    <source>
        <dbReference type="ARBA" id="ARBA00022884"/>
    </source>
</evidence>
<organism evidence="9 10">
    <name type="scientific">Desulfoluna spongiiphila</name>
    <dbReference type="NCBI Taxonomy" id="419481"/>
    <lineage>
        <taxon>Bacteria</taxon>
        <taxon>Pseudomonadati</taxon>
        <taxon>Thermodesulfobacteriota</taxon>
        <taxon>Desulfobacteria</taxon>
        <taxon>Desulfobacterales</taxon>
        <taxon>Desulfolunaceae</taxon>
        <taxon>Desulfoluna</taxon>
    </lineage>
</organism>
<keyword evidence="5 8" id="KW-0689">Ribosomal protein</keyword>
<comment type="similarity">
    <text evidence="2 8">Belongs to the bacterial ribosomal protein bS20 family.</text>
</comment>
<dbReference type="EMBL" id="FMUX01000004">
    <property type="protein sequence ID" value="SCY12910.1"/>
    <property type="molecule type" value="Genomic_DNA"/>
</dbReference>
<evidence type="ECO:0000256" key="3">
    <source>
        <dbReference type="ARBA" id="ARBA00022730"/>
    </source>
</evidence>
<sequence length="87" mass="9535">MANHKSAKKRAIQNEKKRIRNMAVKTRMKNAVKAVRSAEAEKAENMGDVLNKAKSVIDVAAKKGVIHNNTAARKISRLTKLINGAQA</sequence>
<dbReference type="PANTHER" id="PTHR33398">
    <property type="entry name" value="30S RIBOSOMAL PROTEIN S20"/>
    <property type="match status" value="1"/>
</dbReference>
<protein>
    <recommendedName>
        <fullName evidence="7 8">Small ribosomal subunit protein bS20</fullName>
    </recommendedName>
</protein>
<dbReference type="STRING" id="419481.SAMN05216233_104135"/>
<evidence type="ECO:0000256" key="6">
    <source>
        <dbReference type="ARBA" id="ARBA00023274"/>
    </source>
</evidence>
<evidence type="ECO:0000256" key="5">
    <source>
        <dbReference type="ARBA" id="ARBA00022980"/>
    </source>
</evidence>
<evidence type="ECO:0000256" key="2">
    <source>
        <dbReference type="ARBA" id="ARBA00007634"/>
    </source>
</evidence>
<dbReference type="Proteomes" id="UP000198870">
    <property type="component" value="Unassembled WGS sequence"/>
</dbReference>
<keyword evidence="10" id="KW-1185">Reference proteome</keyword>
<dbReference type="AlphaFoldDB" id="A0A1G5DEU3"/>